<accession>A0ACC2PKZ5</accession>
<name>A0ACC2PKZ5_9HYME</name>
<organism evidence="1 2">
    <name type="scientific">Eretmocerus hayati</name>
    <dbReference type="NCBI Taxonomy" id="131215"/>
    <lineage>
        <taxon>Eukaryota</taxon>
        <taxon>Metazoa</taxon>
        <taxon>Ecdysozoa</taxon>
        <taxon>Arthropoda</taxon>
        <taxon>Hexapoda</taxon>
        <taxon>Insecta</taxon>
        <taxon>Pterygota</taxon>
        <taxon>Neoptera</taxon>
        <taxon>Endopterygota</taxon>
        <taxon>Hymenoptera</taxon>
        <taxon>Apocrita</taxon>
        <taxon>Proctotrupomorpha</taxon>
        <taxon>Chalcidoidea</taxon>
        <taxon>Aphelinidae</taxon>
        <taxon>Aphelininae</taxon>
        <taxon>Eretmocerus</taxon>
    </lineage>
</organism>
<dbReference type="Proteomes" id="UP001239111">
    <property type="component" value="Chromosome 1"/>
</dbReference>
<gene>
    <name evidence="1" type="ORF">QAD02_019844</name>
</gene>
<evidence type="ECO:0000313" key="2">
    <source>
        <dbReference type="Proteomes" id="UP001239111"/>
    </source>
</evidence>
<comment type="caution">
    <text evidence="1">The sequence shown here is derived from an EMBL/GenBank/DDBJ whole genome shotgun (WGS) entry which is preliminary data.</text>
</comment>
<dbReference type="EMBL" id="CM056741">
    <property type="protein sequence ID" value="KAJ8684052.1"/>
    <property type="molecule type" value="Genomic_DNA"/>
</dbReference>
<protein>
    <submittedName>
        <fullName evidence="1">Uncharacterized protein</fullName>
    </submittedName>
</protein>
<evidence type="ECO:0000313" key="1">
    <source>
        <dbReference type="EMBL" id="KAJ8684052.1"/>
    </source>
</evidence>
<sequence>MLNFKKLYSDEMLQLALLLSLLRVDPDSYLGLDIQTIGVGSLDLNNGSGWHTDAHTIVHRPAYIHPKSLDSVLLNYQRDLFEDLNSLGRYNRMNTARNNIHAYLLNVDAEKAGPSTTVVTDAENNVRNTNSPDPPMPTQTADESLGPAELTQEVLQTFYSAD</sequence>
<keyword evidence="2" id="KW-1185">Reference proteome</keyword>
<reference evidence="1" key="1">
    <citation type="submission" date="2023-04" db="EMBL/GenBank/DDBJ databases">
        <title>A chromosome-level genome assembly of the parasitoid wasp Eretmocerus hayati.</title>
        <authorList>
            <person name="Zhong Y."/>
            <person name="Liu S."/>
            <person name="Liu Y."/>
        </authorList>
    </citation>
    <scope>NUCLEOTIDE SEQUENCE</scope>
    <source>
        <strain evidence="1">ZJU_SS_LIU_2023</strain>
    </source>
</reference>
<proteinExistence type="predicted"/>